<dbReference type="KEGG" id="cyp:PCC8801_0016"/>
<dbReference type="STRING" id="41431.PCC8801_0016"/>
<dbReference type="AlphaFoldDB" id="B7JZG3"/>
<feature type="compositionally biased region" description="Basic residues" evidence="1">
    <location>
        <begin position="81"/>
        <end position="99"/>
    </location>
</feature>
<proteinExistence type="predicted"/>
<feature type="region of interest" description="Disordered" evidence="1">
    <location>
        <begin position="81"/>
        <end position="101"/>
    </location>
</feature>
<name>B7JZG3_RIPO1</name>
<dbReference type="EMBL" id="CP001287">
    <property type="protein sequence ID" value="ACK64123.1"/>
    <property type="molecule type" value="Genomic_DNA"/>
</dbReference>
<gene>
    <name evidence="3" type="ordered locus">PCC8801_0016</name>
</gene>
<keyword evidence="2" id="KW-0812">Transmembrane</keyword>
<dbReference type="Proteomes" id="UP000008204">
    <property type="component" value="Chromosome"/>
</dbReference>
<evidence type="ECO:0000256" key="2">
    <source>
        <dbReference type="SAM" id="Phobius"/>
    </source>
</evidence>
<keyword evidence="2" id="KW-0472">Membrane</keyword>
<accession>B7JZG3</accession>
<reference evidence="4" key="1">
    <citation type="journal article" date="2011" name="MBio">
        <title>Novel metabolic attributes of the genus Cyanothece, comprising a group of unicellular nitrogen-fixing Cyanobacteria.</title>
        <authorList>
            <person name="Bandyopadhyay A."/>
            <person name="Elvitigala T."/>
            <person name="Welsh E."/>
            <person name="Stockel J."/>
            <person name="Liberton M."/>
            <person name="Min H."/>
            <person name="Sherman L.A."/>
            <person name="Pakrasi H.B."/>
        </authorList>
    </citation>
    <scope>NUCLEOTIDE SEQUENCE [LARGE SCALE GENOMIC DNA]</scope>
    <source>
        <strain evidence="4">PCC 8801</strain>
    </source>
</reference>
<dbReference type="HOGENOM" id="CLU_1882289_0_0_3"/>
<sequence>MNLQPESQEEQLALIEIYDKLMKVESNLDELPERVTRLESSQISVKAFNNLEASDSYVRYLTWTKNQITLIKYAARETKQQLKKYRNRHKNPSDHRKKSSSILDDDFDPYQPLKRAFLIILAIAVVEFWIIMFLT</sequence>
<keyword evidence="4" id="KW-1185">Reference proteome</keyword>
<dbReference type="RefSeq" id="WP_012593400.1">
    <property type="nucleotide sequence ID" value="NC_011726.1"/>
</dbReference>
<evidence type="ECO:0000256" key="1">
    <source>
        <dbReference type="SAM" id="MobiDB-lite"/>
    </source>
</evidence>
<evidence type="ECO:0000313" key="3">
    <source>
        <dbReference type="EMBL" id="ACK64123.1"/>
    </source>
</evidence>
<feature type="transmembrane region" description="Helical" evidence="2">
    <location>
        <begin position="116"/>
        <end position="134"/>
    </location>
</feature>
<evidence type="ECO:0000313" key="4">
    <source>
        <dbReference type="Proteomes" id="UP000008204"/>
    </source>
</evidence>
<protein>
    <submittedName>
        <fullName evidence="3">Uncharacterized protein</fullName>
    </submittedName>
</protein>
<keyword evidence="2" id="KW-1133">Transmembrane helix</keyword>
<organism evidence="3 4">
    <name type="scientific">Rippkaea orientalis (strain PCC 8801 / RF-1)</name>
    <name type="common">Cyanothece sp. (strain PCC 8801)</name>
    <dbReference type="NCBI Taxonomy" id="41431"/>
    <lineage>
        <taxon>Bacteria</taxon>
        <taxon>Bacillati</taxon>
        <taxon>Cyanobacteriota</taxon>
        <taxon>Cyanophyceae</taxon>
        <taxon>Oscillatoriophycideae</taxon>
        <taxon>Chroococcales</taxon>
        <taxon>Aphanothecaceae</taxon>
        <taxon>Rippkaea</taxon>
        <taxon>Rippkaea orientalis</taxon>
    </lineage>
</organism>